<evidence type="ECO:0000313" key="2">
    <source>
        <dbReference type="Proteomes" id="UP000018948"/>
    </source>
</evidence>
<name>W2Y960_PHYNI</name>
<accession>W2Y960</accession>
<comment type="caution">
    <text evidence="1">The sequence shown here is derived from an EMBL/GenBank/DDBJ whole genome shotgun (WGS) entry which is preliminary data.</text>
</comment>
<dbReference type="AlphaFoldDB" id="W2Y960"/>
<proteinExistence type="predicted"/>
<protein>
    <submittedName>
        <fullName evidence="1">Uncharacterized protein</fullName>
    </submittedName>
</protein>
<gene>
    <name evidence="1" type="ORF">F442_19877</name>
</gene>
<dbReference type="Proteomes" id="UP000018948">
    <property type="component" value="Unassembled WGS sequence"/>
</dbReference>
<sequence>MGTILSSVPPWARLRTFASYLRRSRRHFTSEVCEVLGNRGGSTRMLSARRRSRCRLQ</sequence>
<feature type="non-terminal residue" evidence="1">
    <location>
        <position position="57"/>
    </location>
</feature>
<reference evidence="1 2" key="1">
    <citation type="submission" date="2013-11" db="EMBL/GenBank/DDBJ databases">
        <title>The Genome Sequence of Phytophthora parasitica P10297.</title>
        <authorList>
            <consortium name="The Broad Institute Genomics Platform"/>
            <person name="Russ C."/>
            <person name="Tyler B."/>
            <person name="Panabieres F."/>
            <person name="Shan W."/>
            <person name="Tripathy S."/>
            <person name="Grunwald N."/>
            <person name="Machado M."/>
            <person name="Johnson C.S."/>
            <person name="Walker B."/>
            <person name="Young S.K."/>
            <person name="Zeng Q."/>
            <person name="Gargeya S."/>
            <person name="Fitzgerald M."/>
            <person name="Haas B."/>
            <person name="Abouelleil A."/>
            <person name="Allen A.W."/>
            <person name="Alvarado L."/>
            <person name="Arachchi H.M."/>
            <person name="Berlin A.M."/>
            <person name="Chapman S.B."/>
            <person name="Gainer-Dewar J."/>
            <person name="Goldberg J."/>
            <person name="Griggs A."/>
            <person name="Gujja S."/>
            <person name="Hansen M."/>
            <person name="Howarth C."/>
            <person name="Imamovic A."/>
            <person name="Ireland A."/>
            <person name="Larimer J."/>
            <person name="McCowan C."/>
            <person name="Murphy C."/>
            <person name="Pearson M."/>
            <person name="Poon T.W."/>
            <person name="Priest M."/>
            <person name="Roberts A."/>
            <person name="Saif S."/>
            <person name="Shea T."/>
            <person name="Sisk P."/>
            <person name="Sykes S."/>
            <person name="Wortman J."/>
            <person name="Nusbaum C."/>
            <person name="Birren B."/>
        </authorList>
    </citation>
    <scope>NUCLEOTIDE SEQUENCE [LARGE SCALE GENOMIC DNA]</scope>
    <source>
        <strain evidence="1 2">P10297</strain>
    </source>
</reference>
<organism evidence="1 2">
    <name type="scientific">Phytophthora nicotianae P10297</name>
    <dbReference type="NCBI Taxonomy" id="1317064"/>
    <lineage>
        <taxon>Eukaryota</taxon>
        <taxon>Sar</taxon>
        <taxon>Stramenopiles</taxon>
        <taxon>Oomycota</taxon>
        <taxon>Peronosporomycetes</taxon>
        <taxon>Peronosporales</taxon>
        <taxon>Peronosporaceae</taxon>
        <taxon>Phytophthora</taxon>
    </lineage>
</organism>
<dbReference type="EMBL" id="ANIY01004157">
    <property type="protein sequence ID" value="ETP31242.1"/>
    <property type="molecule type" value="Genomic_DNA"/>
</dbReference>
<evidence type="ECO:0000313" key="1">
    <source>
        <dbReference type="EMBL" id="ETP31242.1"/>
    </source>
</evidence>